<dbReference type="BioCyc" id="CNIT1237085:G1324-71-MONOMER"/>
<dbReference type="EMBL" id="CP002408">
    <property type="protein sequence ID" value="AFU57021.1"/>
    <property type="molecule type" value="Genomic_DNA"/>
</dbReference>
<name>K0I6Y1_NITGG</name>
<dbReference type="AlphaFoldDB" id="K0I6Y1"/>
<dbReference type="HOGENOM" id="CLU_2930302_0_0_2"/>
<dbReference type="KEGG" id="nga:Ngar_c00710"/>
<dbReference type="STRING" id="1237085.Ngar_c00710"/>
<gene>
    <name evidence="1" type="ordered locus">Ngar_c00710</name>
    <name evidence="2" type="ordered locus">Ngar_c09360</name>
</gene>
<evidence type="ECO:0000313" key="1">
    <source>
        <dbReference type="EMBL" id="AFU57021.1"/>
    </source>
</evidence>
<evidence type="ECO:0000313" key="2">
    <source>
        <dbReference type="EMBL" id="AFU57878.1"/>
    </source>
</evidence>
<reference evidence="1 3" key="1">
    <citation type="journal article" date="2012" name="Environ. Microbiol.">
        <title>The genome of the ammonia-oxidizing Candidatus Nitrososphaera gargensis: insights into metabolic versatility and environmental adaptations.</title>
        <authorList>
            <person name="Spang A."/>
            <person name="Poehlein A."/>
            <person name="Offre P."/>
            <person name="Zumbragel S."/>
            <person name="Haider S."/>
            <person name="Rychlik N."/>
            <person name="Nowka B."/>
            <person name="Schmeisser C."/>
            <person name="Lebedeva E.V."/>
            <person name="Rattei T."/>
            <person name="Bohm C."/>
            <person name="Schmid M."/>
            <person name="Galushko A."/>
            <person name="Hatzenpichler R."/>
            <person name="Weinmaier T."/>
            <person name="Daniel R."/>
            <person name="Schleper C."/>
            <person name="Spieck E."/>
            <person name="Streit W."/>
            <person name="Wagner M."/>
        </authorList>
    </citation>
    <scope>NUCLEOTIDE SEQUENCE [LARGE SCALE GENOMIC DNA]</scope>
    <source>
        <strain evidence="1">Enrichment culture Ga9.2</strain>
        <strain evidence="3">Ga9.2</strain>
    </source>
</reference>
<proteinExistence type="predicted"/>
<protein>
    <submittedName>
        <fullName evidence="1">Uncharacterized protein</fullName>
    </submittedName>
</protein>
<keyword evidence="3" id="KW-1185">Reference proteome</keyword>
<dbReference type="EMBL" id="CP002408">
    <property type="protein sequence ID" value="AFU57878.1"/>
    <property type="molecule type" value="Genomic_DNA"/>
</dbReference>
<dbReference type="InParanoid" id="K0I6Y1"/>
<accession>K0I6Y1</accession>
<sequence>MCMYSTVIRFVIYNTALQQNQGSERKQHQDCYNGSCSKDDVCVRAIYVMLKEERSFRLDG</sequence>
<dbReference type="KEGG" id="nga:Ngar_c09360"/>
<dbReference type="Proteomes" id="UP000008037">
    <property type="component" value="Chromosome"/>
</dbReference>
<organism evidence="1 3">
    <name type="scientific">Nitrososphaera gargensis (strain Ga9.2)</name>
    <dbReference type="NCBI Taxonomy" id="1237085"/>
    <lineage>
        <taxon>Archaea</taxon>
        <taxon>Nitrososphaerota</taxon>
        <taxon>Nitrososphaeria</taxon>
        <taxon>Nitrososphaerales</taxon>
        <taxon>Nitrososphaeraceae</taxon>
        <taxon>Nitrososphaera</taxon>
    </lineage>
</organism>
<evidence type="ECO:0000313" key="3">
    <source>
        <dbReference type="Proteomes" id="UP000008037"/>
    </source>
</evidence>